<sequence length="520" mass="56313">MRALRAPGDATRRTTAEDAGTTRRTILRGSLATAGLFAVDVQSGQPASAADHRTDSSPAAAERSTPHDARVVVVGAGLAGLTAAYRLARRGVHVQVFEARDDRVGGRCWTARGFSGDQIAEHGGERIDTRHTHIRKLAGELGLELEEENPDRRHGKRGITFLQGAVRDDTAIYKDLDLVLKRLRADAKRIGSYFADRASRAARDFDQLSVRDWLHANVPGGMSSLLSSSIACGVGTFFGNDAAELSAINLIEQNAGVDDGTADEKYHVKGGNDLIPGGLAAGLPKPALHFDAPLLAVRRTGDTYRLRFGGIREEVIADRVVFALPFTTLRRVDLDDSGLSARKREVIDNHGMGTDAKLMLQFDRQFHQFEDFSGRIKADNPQLSTWDTSSYQTGAEGLLTLFVGGWSGSSYPTARPHGEPSAAVTGAALGHLEALVPGLKDAYNGRGWLDSWVDDPWARGSYASYRPGQYTKYWGWTGRPEGRLHFAGEHTSTHSQGYLNGAVESGERVAREVLTALGRS</sequence>
<dbReference type="InterPro" id="IPR036188">
    <property type="entry name" value="FAD/NAD-bd_sf"/>
</dbReference>
<dbReference type="EMBL" id="JAERRG010000029">
    <property type="protein sequence ID" value="MBL1119225.1"/>
    <property type="molecule type" value="Genomic_DNA"/>
</dbReference>
<dbReference type="Pfam" id="PF01593">
    <property type="entry name" value="Amino_oxidase"/>
    <property type="match status" value="1"/>
</dbReference>
<name>A0ABS1Q3I6_9ACTN</name>
<dbReference type="InterPro" id="IPR006311">
    <property type="entry name" value="TAT_signal"/>
</dbReference>
<proteinExistence type="inferred from homology"/>
<keyword evidence="7" id="KW-1185">Reference proteome</keyword>
<comment type="similarity">
    <text evidence="2">Belongs to the flavin monoamine oxidase family.</text>
</comment>
<dbReference type="Gene3D" id="1.10.405.10">
    <property type="entry name" value="Guanine Nucleotide Dissociation Inhibitor, domain 1"/>
    <property type="match status" value="1"/>
</dbReference>
<evidence type="ECO:0000313" key="7">
    <source>
        <dbReference type="Proteomes" id="UP000621510"/>
    </source>
</evidence>
<dbReference type="PROSITE" id="PS51318">
    <property type="entry name" value="TAT"/>
    <property type="match status" value="1"/>
</dbReference>
<dbReference type="InterPro" id="IPR050703">
    <property type="entry name" value="Flavin_MAO"/>
</dbReference>
<feature type="region of interest" description="Disordered" evidence="4">
    <location>
        <begin position="1"/>
        <end position="22"/>
    </location>
</feature>
<dbReference type="Gene3D" id="3.50.50.60">
    <property type="entry name" value="FAD/NAD(P)-binding domain"/>
    <property type="match status" value="1"/>
</dbReference>
<evidence type="ECO:0000256" key="3">
    <source>
        <dbReference type="ARBA" id="ARBA00023002"/>
    </source>
</evidence>
<evidence type="ECO:0000313" key="6">
    <source>
        <dbReference type="EMBL" id="MBL1119225.1"/>
    </source>
</evidence>
<dbReference type="RefSeq" id="WP_201857015.1">
    <property type="nucleotide sequence ID" value="NZ_JAERRG010000029.1"/>
</dbReference>
<gene>
    <name evidence="6" type="ORF">JK364_43730</name>
</gene>
<evidence type="ECO:0000259" key="5">
    <source>
        <dbReference type="Pfam" id="PF01593"/>
    </source>
</evidence>
<dbReference type="InterPro" id="IPR001613">
    <property type="entry name" value="Flavin_amine_oxidase"/>
</dbReference>
<evidence type="ECO:0000256" key="2">
    <source>
        <dbReference type="ARBA" id="ARBA00005995"/>
    </source>
</evidence>
<dbReference type="SUPFAM" id="SSF51905">
    <property type="entry name" value="FAD/NAD(P)-binding domain"/>
    <property type="match status" value="1"/>
</dbReference>
<keyword evidence="3" id="KW-0560">Oxidoreductase</keyword>
<dbReference type="Proteomes" id="UP000621510">
    <property type="component" value="Unassembled WGS sequence"/>
</dbReference>
<dbReference type="Gene3D" id="3.90.660.10">
    <property type="match status" value="1"/>
</dbReference>
<dbReference type="PANTHER" id="PTHR43563:SF1">
    <property type="entry name" value="AMINE OXIDASE [FLAVIN-CONTAINING] B"/>
    <property type="match status" value="1"/>
</dbReference>
<protein>
    <submittedName>
        <fullName evidence="6">FAD-dependent oxidoreductase</fullName>
    </submittedName>
</protein>
<evidence type="ECO:0000256" key="4">
    <source>
        <dbReference type="SAM" id="MobiDB-lite"/>
    </source>
</evidence>
<feature type="region of interest" description="Disordered" evidence="4">
    <location>
        <begin position="44"/>
        <end position="66"/>
    </location>
</feature>
<evidence type="ECO:0000256" key="1">
    <source>
        <dbReference type="ARBA" id="ARBA00001974"/>
    </source>
</evidence>
<dbReference type="SUPFAM" id="SSF54373">
    <property type="entry name" value="FAD-linked reductases, C-terminal domain"/>
    <property type="match status" value="1"/>
</dbReference>
<feature type="domain" description="Amine oxidase" evidence="5">
    <location>
        <begin position="78"/>
        <end position="514"/>
    </location>
</feature>
<comment type="cofactor">
    <cofactor evidence="1">
        <name>FAD</name>
        <dbReference type="ChEBI" id="CHEBI:57692"/>
    </cofactor>
</comment>
<dbReference type="PANTHER" id="PTHR43563">
    <property type="entry name" value="AMINE OXIDASE"/>
    <property type="match status" value="1"/>
</dbReference>
<comment type="caution">
    <text evidence="6">The sequence shown here is derived from an EMBL/GenBank/DDBJ whole genome shotgun (WGS) entry which is preliminary data.</text>
</comment>
<reference evidence="6 7" key="1">
    <citation type="submission" date="2021-01" db="EMBL/GenBank/DDBJ databases">
        <title>WGS of actinomycetes isolated from Thailand.</title>
        <authorList>
            <person name="Thawai C."/>
        </authorList>
    </citation>
    <scope>NUCLEOTIDE SEQUENCE [LARGE SCALE GENOMIC DNA]</scope>
    <source>
        <strain evidence="6 7">CA3R110</strain>
    </source>
</reference>
<accession>A0ABS1Q3I6</accession>
<dbReference type="InterPro" id="IPR002937">
    <property type="entry name" value="Amino_oxidase"/>
</dbReference>
<dbReference type="PRINTS" id="PR00757">
    <property type="entry name" value="AMINEOXDASEF"/>
</dbReference>
<organism evidence="6 7">
    <name type="scientific">Streptomyces endocoffeicus</name>
    <dbReference type="NCBI Taxonomy" id="2898945"/>
    <lineage>
        <taxon>Bacteria</taxon>
        <taxon>Bacillati</taxon>
        <taxon>Actinomycetota</taxon>
        <taxon>Actinomycetes</taxon>
        <taxon>Kitasatosporales</taxon>
        <taxon>Streptomycetaceae</taxon>
        <taxon>Streptomyces</taxon>
    </lineage>
</organism>